<dbReference type="EMBL" id="JAKOGI010000203">
    <property type="protein sequence ID" value="KAJ8439984.1"/>
    <property type="molecule type" value="Genomic_DNA"/>
</dbReference>
<reference evidence="2" key="1">
    <citation type="submission" date="2022-04" db="EMBL/GenBank/DDBJ databases">
        <title>Carnegiea gigantea Genome sequencing and assembly v2.</title>
        <authorList>
            <person name="Copetti D."/>
            <person name="Sanderson M.J."/>
            <person name="Burquez A."/>
            <person name="Wojciechowski M.F."/>
        </authorList>
    </citation>
    <scope>NUCLEOTIDE SEQUENCE</scope>
    <source>
        <strain evidence="2">SGP5-SGP5p</strain>
        <tissue evidence="2">Aerial part</tissue>
    </source>
</reference>
<keyword evidence="3" id="KW-1185">Reference proteome</keyword>
<dbReference type="OrthoDB" id="1436975at2759"/>
<feature type="region of interest" description="Disordered" evidence="1">
    <location>
        <begin position="1"/>
        <end position="54"/>
    </location>
</feature>
<dbReference type="AlphaFoldDB" id="A0A9Q1KAL6"/>
<protein>
    <submittedName>
        <fullName evidence="2">Uncharacterized protein</fullName>
    </submittedName>
</protein>
<gene>
    <name evidence="2" type="ORF">Cgig2_008367</name>
</gene>
<evidence type="ECO:0000313" key="2">
    <source>
        <dbReference type="EMBL" id="KAJ8439984.1"/>
    </source>
</evidence>
<feature type="compositionally biased region" description="Basic and acidic residues" evidence="1">
    <location>
        <begin position="16"/>
        <end position="42"/>
    </location>
</feature>
<evidence type="ECO:0000256" key="1">
    <source>
        <dbReference type="SAM" id="MobiDB-lite"/>
    </source>
</evidence>
<organism evidence="2 3">
    <name type="scientific">Carnegiea gigantea</name>
    <dbReference type="NCBI Taxonomy" id="171969"/>
    <lineage>
        <taxon>Eukaryota</taxon>
        <taxon>Viridiplantae</taxon>
        <taxon>Streptophyta</taxon>
        <taxon>Embryophyta</taxon>
        <taxon>Tracheophyta</taxon>
        <taxon>Spermatophyta</taxon>
        <taxon>Magnoliopsida</taxon>
        <taxon>eudicotyledons</taxon>
        <taxon>Gunneridae</taxon>
        <taxon>Pentapetalae</taxon>
        <taxon>Caryophyllales</taxon>
        <taxon>Cactineae</taxon>
        <taxon>Cactaceae</taxon>
        <taxon>Cactoideae</taxon>
        <taxon>Echinocereeae</taxon>
        <taxon>Carnegiea</taxon>
    </lineage>
</organism>
<sequence>MGCEPSHRHVPIVSHRHSDEVREVTRPDRDDRSRGEKRDQLHTEPLPKPGMTGKVNHDLNAKCNAFLMYCLVRGAGANFEAPRGDLHEQNGHTTAECRELRKALHELADKGKIDRLLKRGPQFLRKECELARPEPLRKSAPLKNNGHHCQWIREGYHSVRLEGSTSRATVGSHG</sequence>
<name>A0A9Q1KAL6_9CARY</name>
<evidence type="ECO:0000313" key="3">
    <source>
        <dbReference type="Proteomes" id="UP001153076"/>
    </source>
</evidence>
<dbReference type="Proteomes" id="UP001153076">
    <property type="component" value="Unassembled WGS sequence"/>
</dbReference>
<accession>A0A9Q1KAL6</accession>
<proteinExistence type="predicted"/>
<comment type="caution">
    <text evidence="2">The sequence shown here is derived from an EMBL/GenBank/DDBJ whole genome shotgun (WGS) entry which is preliminary data.</text>
</comment>